<reference evidence="2 3" key="1">
    <citation type="submission" date="2014-09" db="EMBL/GenBank/DDBJ databases">
        <authorList>
            <person name="Magalhaes I.L.F."/>
            <person name="Oliveira U."/>
            <person name="Santos F.R."/>
            <person name="Vidigal T.H.D.A."/>
            <person name="Brescovit A.D."/>
            <person name="Santos A.J."/>
        </authorList>
    </citation>
    <scope>NUCLEOTIDE SEQUENCE [LARGE SCALE GENOMIC DNA]</scope>
</reference>
<dbReference type="OrthoDB" id="10347666at2759"/>
<feature type="region of interest" description="Disordered" evidence="1">
    <location>
        <begin position="116"/>
        <end position="142"/>
    </location>
</feature>
<protein>
    <submittedName>
        <fullName evidence="2">Uncharacterized protein</fullName>
    </submittedName>
</protein>
<dbReference type="AlphaFoldDB" id="A0A0P1BQF6"/>
<feature type="compositionally biased region" description="Basic and acidic residues" evidence="1">
    <location>
        <begin position="116"/>
        <end position="133"/>
    </location>
</feature>
<keyword evidence="3" id="KW-1185">Reference proteome</keyword>
<feature type="compositionally biased region" description="Polar residues" evidence="1">
    <location>
        <begin position="1"/>
        <end position="17"/>
    </location>
</feature>
<dbReference type="Proteomes" id="UP000054845">
    <property type="component" value="Unassembled WGS sequence"/>
</dbReference>
<sequence>MRASLSFESLTRRTGPTNDGWESALRALAGHSVESSRGVAQQMQSNMGDLSAILPPKSVANIRTSGLTRPMYQHPPHASHIGEATPDSYTVGLPLRSDGSRLGNRLASTHAKTLYDHDAASTRSWERAEDSHGLTDPNHVPGRHVKHQILTDLQSASRGKPGPKAGRMYIKQRLGPFSSLADVDALPLESPKSKSGYGRLWAEPEELVSAESPPARHLEAAAKMEQCAGGVKICRESRQRHLEALREAADHHKRTFKPDMAFFNPRQGFGRTRTEPVLHTWGVAYDKDSRKIPGGGITSTGEERQVQTREYGLQWYLPSRAPNRQN</sequence>
<feature type="region of interest" description="Disordered" evidence="1">
    <location>
        <begin position="1"/>
        <end position="21"/>
    </location>
</feature>
<name>A0A0P1BQF6_9BASI</name>
<dbReference type="EMBL" id="CCYA01000277">
    <property type="protein sequence ID" value="CEH19135.1"/>
    <property type="molecule type" value="Genomic_DNA"/>
</dbReference>
<evidence type="ECO:0000313" key="3">
    <source>
        <dbReference type="Proteomes" id="UP000054845"/>
    </source>
</evidence>
<evidence type="ECO:0000313" key="2">
    <source>
        <dbReference type="EMBL" id="CEH19135.1"/>
    </source>
</evidence>
<organism evidence="2 3">
    <name type="scientific">Ceraceosorus bombacis</name>
    <dbReference type="NCBI Taxonomy" id="401625"/>
    <lineage>
        <taxon>Eukaryota</taxon>
        <taxon>Fungi</taxon>
        <taxon>Dikarya</taxon>
        <taxon>Basidiomycota</taxon>
        <taxon>Ustilaginomycotina</taxon>
        <taxon>Exobasidiomycetes</taxon>
        <taxon>Ceraceosorales</taxon>
        <taxon>Ceraceosoraceae</taxon>
        <taxon>Ceraceosorus</taxon>
    </lineage>
</organism>
<proteinExistence type="predicted"/>
<evidence type="ECO:0000256" key="1">
    <source>
        <dbReference type="SAM" id="MobiDB-lite"/>
    </source>
</evidence>
<accession>A0A0P1BQF6</accession>